<sequence>MEQLTPLTDLNSDTYSKMEKEQFYQFRLPMEIAFSAGEFSIAEEMAKEYLVAAASFPDDWNYGNAIHHANLLLGRVALQQGNISHARQYLMAASATPGSPQLNSFGPNMILGRDLLRLGEKNAVLEYIKACTKFWSLPHAQKLAAGWINQMADGDEPQFGANLLY</sequence>
<protein>
    <recommendedName>
        <fullName evidence="3">Tetratricopeptide repeat protein</fullName>
    </recommendedName>
</protein>
<dbReference type="Proteomes" id="UP000837803">
    <property type="component" value="Unassembled WGS sequence"/>
</dbReference>
<accession>A0ABM9AXX3</accession>
<name>A0ABM9AXX3_9BACT</name>
<organism evidence="1 2">
    <name type="scientific">Neolewinella maritima</name>
    <dbReference type="NCBI Taxonomy" id="1383882"/>
    <lineage>
        <taxon>Bacteria</taxon>
        <taxon>Pseudomonadati</taxon>
        <taxon>Bacteroidota</taxon>
        <taxon>Saprospiria</taxon>
        <taxon>Saprospirales</taxon>
        <taxon>Lewinellaceae</taxon>
        <taxon>Neolewinella</taxon>
    </lineage>
</organism>
<proteinExistence type="predicted"/>
<dbReference type="RefSeq" id="WP_238749745.1">
    <property type="nucleotide sequence ID" value="NZ_CAKLPZ010000001.1"/>
</dbReference>
<keyword evidence="2" id="KW-1185">Reference proteome</keyword>
<evidence type="ECO:0008006" key="3">
    <source>
        <dbReference type="Google" id="ProtNLM"/>
    </source>
</evidence>
<comment type="caution">
    <text evidence="1">The sequence shown here is derived from an EMBL/GenBank/DDBJ whole genome shotgun (WGS) entry which is preliminary data.</text>
</comment>
<dbReference type="EMBL" id="CAKLPZ010000001">
    <property type="protein sequence ID" value="CAH0999564.1"/>
    <property type="molecule type" value="Genomic_DNA"/>
</dbReference>
<evidence type="ECO:0000313" key="2">
    <source>
        <dbReference type="Proteomes" id="UP000837803"/>
    </source>
</evidence>
<evidence type="ECO:0000313" key="1">
    <source>
        <dbReference type="EMBL" id="CAH0999564.1"/>
    </source>
</evidence>
<reference evidence="1" key="1">
    <citation type="submission" date="2021-12" db="EMBL/GenBank/DDBJ databases">
        <authorList>
            <person name="Rodrigo-Torres L."/>
            <person name="Arahal R. D."/>
            <person name="Lucena T."/>
        </authorList>
    </citation>
    <scope>NUCLEOTIDE SEQUENCE</scope>
    <source>
        <strain evidence="1">CECT 8419</strain>
    </source>
</reference>
<gene>
    <name evidence="1" type="ORF">LEM8419_00864</name>
</gene>